<protein>
    <submittedName>
        <fullName evidence="1">Uncharacterized protein</fullName>
    </submittedName>
</protein>
<comment type="caution">
    <text evidence="1">The sequence shown here is derived from an EMBL/GenBank/DDBJ whole genome shotgun (WGS) entry which is preliminary data.</text>
</comment>
<sequence>MSVCVTQKPSPRSSPRGRGSLLDIQTYGLLPEGEEGRVYFLIFLAPSSTLIFKPSL</sequence>
<reference evidence="1 2" key="1">
    <citation type="submission" date="2018-10" db="EMBL/GenBank/DDBJ databases">
        <title>Genomic Encyclopedia of Archaeal and Bacterial Type Strains, Phase II (KMG-II): from individual species to whole genera.</title>
        <authorList>
            <person name="Goeker M."/>
        </authorList>
    </citation>
    <scope>NUCLEOTIDE SEQUENCE [LARGE SCALE GENOMIC DNA]</scope>
    <source>
        <strain evidence="1 2">DSM 23424</strain>
    </source>
</reference>
<keyword evidence="2" id="KW-1185">Reference proteome</keyword>
<name>A0A3L9YRN3_9FLAO</name>
<dbReference type="AlphaFoldDB" id="A0A3L9YRN3"/>
<gene>
    <name evidence="1" type="ORF">BXY75_3005</name>
</gene>
<accession>A0A3L9YRN3</accession>
<dbReference type="Proteomes" id="UP000271339">
    <property type="component" value="Unassembled WGS sequence"/>
</dbReference>
<organism evidence="1 2">
    <name type="scientific">Ulvibacter antarcticus</name>
    <dbReference type="NCBI Taxonomy" id="442714"/>
    <lineage>
        <taxon>Bacteria</taxon>
        <taxon>Pseudomonadati</taxon>
        <taxon>Bacteroidota</taxon>
        <taxon>Flavobacteriia</taxon>
        <taxon>Flavobacteriales</taxon>
        <taxon>Flavobacteriaceae</taxon>
        <taxon>Ulvibacter</taxon>
    </lineage>
</organism>
<dbReference type="EMBL" id="REFC01000015">
    <property type="protein sequence ID" value="RMA57122.1"/>
    <property type="molecule type" value="Genomic_DNA"/>
</dbReference>
<evidence type="ECO:0000313" key="2">
    <source>
        <dbReference type="Proteomes" id="UP000271339"/>
    </source>
</evidence>
<proteinExistence type="predicted"/>
<evidence type="ECO:0000313" key="1">
    <source>
        <dbReference type="EMBL" id="RMA57122.1"/>
    </source>
</evidence>